<dbReference type="EMBL" id="BK032602">
    <property type="protein sequence ID" value="DAF50829.1"/>
    <property type="molecule type" value="Genomic_DNA"/>
</dbReference>
<keyword evidence="1" id="KW-0378">Hydrolase</keyword>
<sequence>MNCGCKICRENTSGYCIDCLRAKRKREKIERWLKIGDANIGVSTTLRGCIRQYILDDQNGRCAICGIDNF</sequence>
<evidence type="ECO:0000313" key="1">
    <source>
        <dbReference type="EMBL" id="DAF50829.1"/>
    </source>
</evidence>
<name>A0A8S5SII6_9CAUD</name>
<keyword evidence="1" id="KW-0540">Nuclease</keyword>
<accession>A0A8S5SII6</accession>
<dbReference type="GO" id="GO:0004519">
    <property type="term" value="F:endonuclease activity"/>
    <property type="evidence" value="ECO:0007669"/>
    <property type="project" value="UniProtKB-KW"/>
</dbReference>
<organism evidence="1">
    <name type="scientific">Siphoviridae sp. ctDhw1</name>
    <dbReference type="NCBI Taxonomy" id="2827813"/>
    <lineage>
        <taxon>Viruses</taxon>
        <taxon>Duplodnaviria</taxon>
        <taxon>Heunggongvirae</taxon>
        <taxon>Uroviricota</taxon>
        <taxon>Caudoviricetes</taxon>
    </lineage>
</organism>
<protein>
    <submittedName>
        <fullName evidence="1">Restriction endonuclease</fullName>
    </submittedName>
</protein>
<proteinExistence type="predicted"/>
<reference evidence="1" key="1">
    <citation type="journal article" date="2021" name="Proc. Natl. Acad. Sci. U.S.A.">
        <title>A Catalog of Tens of Thousands of Viruses from Human Metagenomes Reveals Hidden Associations with Chronic Diseases.</title>
        <authorList>
            <person name="Tisza M.J."/>
            <person name="Buck C.B."/>
        </authorList>
    </citation>
    <scope>NUCLEOTIDE SEQUENCE</scope>
    <source>
        <strain evidence="1">CtDhw1</strain>
    </source>
</reference>
<keyword evidence="1" id="KW-0255">Endonuclease</keyword>